<keyword evidence="1" id="KW-1133">Transmembrane helix</keyword>
<dbReference type="Gene3D" id="2.60.40.3080">
    <property type="match status" value="1"/>
</dbReference>
<dbReference type="PANTHER" id="PTHR37947">
    <property type="entry name" value="BLL2462 PROTEIN"/>
    <property type="match status" value="1"/>
</dbReference>
<proteinExistence type="predicted"/>
<keyword evidence="1" id="KW-0812">Transmembrane</keyword>
<comment type="caution">
    <text evidence="2">The sequence shown here is derived from an EMBL/GenBank/DDBJ whole genome shotgun (WGS) entry which is preliminary data.</text>
</comment>
<protein>
    <submittedName>
        <fullName evidence="2">VWA domain-containing protein</fullName>
    </submittedName>
</protein>
<name>A0ABT4RXU2_9FLAO</name>
<dbReference type="EMBL" id="JAPFGC010000002">
    <property type="protein sequence ID" value="MDA0176637.1"/>
    <property type="molecule type" value="Genomic_DNA"/>
</dbReference>
<sequence length="676" mass="77587">MSTQSILLIILAGIIALLLALFQYKYKTKSALKDNALFILLRFITYFGVFLLLINPKFEYNSNYSVKPNLVIAVDNTQSISYLKQQDNAKSILSFLQNNSDLNEKFNIEIYSFSDQIQVLDALEFSKKQTNISTVFRDLNELYKNTVAPTIIITDGNQTLGNDYQYKANQYNQDIYPIILGDTVTYSDLKISQLNVNRYAYLKNKFPLEAILVYNGNDAVVRDFTITQNGKLLFKKQLSFSKEKTSEIINISLPTSTIGVQTFQAQIAPISTEKNKTNNLKNFAIEVIDQKQKIAIVSTVLHPDLGVIKKSIETNEQREVVFLKPNEVLNQLNDIQLVMLYQPNNSFKQLFSALEEQNKNKWVISGLKTDWRFLNSISKNYNLEITSQTEDYQASLNQNYNNFIVDDIDFESFPPLKSNFGTPNFNAPYQTILFKTVSGINTNQPLLATIDVNQRREAILFGENIWKWRAQNYLNSQQFTDFDNFIGKIVQYLASNKRKNRLLIDYKSFYNASDNITINAQFFNKNYEFDANANLTISIKNKESNALINRPLILKNNSYQVDLNGLDAGDYAFTIASSDNISSSGNFQIIAYNVEEQFLNADVTKLQQIATNNNGKAYFVIQKNELLQDLLSNNKYLPILKTNKTTIPLIDWYYLLFIIALSLASEWFIRKYKGLI</sequence>
<accession>A0ABT4RXU2</accession>
<dbReference type="Proteomes" id="UP001149142">
    <property type="component" value="Unassembled WGS sequence"/>
</dbReference>
<reference evidence="2" key="1">
    <citation type="submission" date="2022-11" db="EMBL/GenBank/DDBJ databases">
        <title>Refractory cell wall polysaccharides provide important carbon source for microbial heterotrophs in the hadal ocean.</title>
        <authorList>
            <person name="Zhu X."/>
        </authorList>
    </citation>
    <scope>NUCLEOTIDE SEQUENCE</scope>
    <source>
        <strain evidence="2">MTRN7</strain>
    </source>
</reference>
<dbReference type="SUPFAM" id="SSF53300">
    <property type="entry name" value="vWA-like"/>
    <property type="match status" value="1"/>
</dbReference>
<keyword evidence="3" id="KW-1185">Reference proteome</keyword>
<feature type="transmembrane region" description="Helical" evidence="1">
    <location>
        <begin position="36"/>
        <end position="54"/>
    </location>
</feature>
<dbReference type="InterPro" id="IPR036465">
    <property type="entry name" value="vWFA_dom_sf"/>
</dbReference>
<evidence type="ECO:0000313" key="3">
    <source>
        <dbReference type="Proteomes" id="UP001149142"/>
    </source>
</evidence>
<evidence type="ECO:0000313" key="2">
    <source>
        <dbReference type="EMBL" id="MDA0176637.1"/>
    </source>
</evidence>
<organism evidence="2 3">
    <name type="scientific">Mesoflavibacter profundi</name>
    <dbReference type="NCBI Taxonomy" id="2708110"/>
    <lineage>
        <taxon>Bacteria</taxon>
        <taxon>Pseudomonadati</taxon>
        <taxon>Bacteroidota</taxon>
        <taxon>Flavobacteriia</taxon>
        <taxon>Flavobacteriales</taxon>
        <taxon>Flavobacteriaceae</taxon>
        <taxon>Mesoflavibacter</taxon>
    </lineage>
</organism>
<dbReference type="PANTHER" id="PTHR37947:SF1">
    <property type="entry name" value="BLL2462 PROTEIN"/>
    <property type="match status" value="1"/>
</dbReference>
<dbReference type="RefSeq" id="WP_270005108.1">
    <property type="nucleotide sequence ID" value="NZ_JAPFGC010000002.1"/>
</dbReference>
<gene>
    <name evidence="2" type="ORF">OOZ35_03930</name>
</gene>
<keyword evidence="1" id="KW-0472">Membrane</keyword>
<evidence type="ECO:0000256" key="1">
    <source>
        <dbReference type="SAM" id="Phobius"/>
    </source>
</evidence>
<feature type="transmembrane region" description="Helical" evidence="1">
    <location>
        <begin position="652"/>
        <end position="669"/>
    </location>
</feature>
<feature type="transmembrane region" description="Helical" evidence="1">
    <location>
        <begin position="6"/>
        <end position="24"/>
    </location>
</feature>